<evidence type="ECO:0000313" key="6">
    <source>
        <dbReference type="EMBL" id="VUS85198.1"/>
    </source>
</evidence>
<dbReference type="InterPro" id="IPR036388">
    <property type="entry name" value="WH-like_DNA-bd_sf"/>
</dbReference>
<feature type="domain" description="HTH lysR-type" evidence="5">
    <location>
        <begin position="1"/>
        <end position="59"/>
    </location>
</feature>
<dbReference type="InterPro" id="IPR000847">
    <property type="entry name" value="LysR_HTH_N"/>
</dbReference>
<dbReference type="PANTHER" id="PTHR30419">
    <property type="entry name" value="HTH-TYPE TRANSCRIPTIONAL REGULATOR YBHD"/>
    <property type="match status" value="1"/>
</dbReference>
<dbReference type="Gene3D" id="3.40.190.290">
    <property type="match status" value="1"/>
</dbReference>
<accession>A0A564LUC0</accession>
<comment type="similarity">
    <text evidence="1">Belongs to the LysR transcriptional regulatory family.</text>
</comment>
<protein>
    <submittedName>
        <fullName evidence="6">HTH-type transcriptional regulator CynR</fullName>
    </submittedName>
</protein>
<dbReference type="Pfam" id="PF00126">
    <property type="entry name" value="HTH_1"/>
    <property type="match status" value="1"/>
</dbReference>
<evidence type="ECO:0000259" key="5">
    <source>
        <dbReference type="PROSITE" id="PS50931"/>
    </source>
</evidence>
<dbReference type="InterPro" id="IPR005119">
    <property type="entry name" value="LysR_subst-bd"/>
</dbReference>
<dbReference type="PANTHER" id="PTHR30419:SF8">
    <property type="entry name" value="NITROGEN ASSIMILATION TRANSCRIPTIONAL ACTIVATOR-RELATED"/>
    <property type="match status" value="1"/>
</dbReference>
<keyword evidence="4" id="KW-0804">Transcription</keyword>
<dbReference type="Proteomes" id="UP000318370">
    <property type="component" value="Unassembled WGS sequence"/>
</dbReference>
<dbReference type="RefSeq" id="WP_142463364.1">
    <property type="nucleotide sequence ID" value="NZ_CABGHF010000023.1"/>
</dbReference>
<dbReference type="SUPFAM" id="SSF46785">
    <property type="entry name" value="Winged helix' DNA-binding domain"/>
    <property type="match status" value="1"/>
</dbReference>
<name>A0A564LUC0_9ENTR</name>
<dbReference type="SUPFAM" id="SSF53850">
    <property type="entry name" value="Periplasmic binding protein-like II"/>
    <property type="match status" value="1"/>
</dbReference>
<evidence type="ECO:0000256" key="1">
    <source>
        <dbReference type="ARBA" id="ARBA00009437"/>
    </source>
</evidence>
<evidence type="ECO:0000256" key="2">
    <source>
        <dbReference type="ARBA" id="ARBA00023015"/>
    </source>
</evidence>
<dbReference type="PROSITE" id="PS50931">
    <property type="entry name" value="HTH_LYSR"/>
    <property type="match status" value="1"/>
</dbReference>
<evidence type="ECO:0000256" key="3">
    <source>
        <dbReference type="ARBA" id="ARBA00023125"/>
    </source>
</evidence>
<proteinExistence type="inferred from homology"/>
<evidence type="ECO:0000256" key="4">
    <source>
        <dbReference type="ARBA" id="ARBA00023163"/>
    </source>
</evidence>
<keyword evidence="3" id="KW-0238">DNA-binding</keyword>
<evidence type="ECO:0000313" key="7">
    <source>
        <dbReference type="Proteomes" id="UP000318370"/>
    </source>
</evidence>
<dbReference type="PRINTS" id="PR00039">
    <property type="entry name" value="HTHLYSR"/>
</dbReference>
<dbReference type="Gene3D" id="1.10.10.10">
    <property type="entry name" value="Winged helix-like DNA-binding domain superfamily/Winged helix DNA-binding domain"/>
    <property type="match status" value="1"/>
</dbReference>
<dbReference type="Pfam" id="PF03466">
    <property type="entry name" value="LysR_substrate"/>
    <property type="match status" value="1"/>
</dbReference>
<organism evidence="6 7">
    <name type="scientific">Klebsiella spallanzanii</name>
    <dbReference type="NCBI Taxonomy" id="2587528"/>
    <lineage>
        <taxon>Bacteria</taxon>
        <taxon>Pseudomonadati</taxon>
        <taxon>Pseudomonadota</taxon>
        <taxon>Gammaproteobacteria</taxon>
        <taxon>Enterobacterales</taxon>
        <taxon>Enterobacteriaceae</taxon>
        <taxon>Klebsiella/Raoultella group</taxon>
        <taxon>Klebsiella</taxon>
    </lineage>
</organism>
<dbReference type="EMBL" id="CABGHF010000023">
    <property type="protein sequence ID" value="VUS85198.1"/>
    <property type="molecule type" value="Genomic_DNA"/>
</dbReference>
<dbReference type="GO" id="GO:0005829">
    <property type="term" value="C:cytosol"/>
    <property type="evidence" value="ECO:0007669"/>
    <property type="project" value="TreeGrafter"/>
</dbReference>
<dbReference type="InterPro" id="IPR036390">
    <property type="entry name" value="WH_DNA-bd_sf"/>
</dbReference>
<gene>
    <name evidence="6" type="primary">cynR_2</name>
    <name evidence="6" type="ORF">SB6408_01304</name>
</gene>
<reference evidence="6 7" key="1">
    <citation type="submission" date="2019-07" db="EMBL/GenBank/DDBJ databases">
        <authorList>
            <person name="Brisse S."/>
            <person name="Rodrigues C."/>
            <person name="Thorpe H."/>
        </authorList>
    </citation>
    <scope>NUCLEOTIDE SEQUENCE [LARGE SCALE GENOMIC DNA]</scope>
    <source>
        <strain evidence="6">SB6408</strain>
    </source>
</reference>
<dbReference type="AlphaFoldDB" id="A0A564LUC0"/>
<dbReference type="GO" id="GO:0003700">
    <property type="term" value="F:DNA-binding transcription factor activity"/>
    <property type="evidence" value="ECO:0007669"/>
    <property type="project" value="InterPro"/>
</dbReference>
<dbReference type="CDD" id="cd05466">
    <property type="entry name" value="PBP2_LTTR_substrate"/>
    <property type="match status" value="1"/>
</dbReference>
<dbReference type="GO" id="GO:0003677">
    <property type="term" value="F:DNA binding"/>
    <property type="evidence" value="ECO:0007669"/>
    <property type="project" value="UniProtKB-KW"/>
</dbReference>
<dbReference type="InterPro" id="IPR050950">
    <property type="entry name" value="HTH-type_LysR_regulators"/>
</dbReference>
<keyword evidence="2" id="KW-0805">Transcription regulation</keyword>
<sequence length="298" mass="33691">MHLHKLIHQFKVLVDKKTFTSAAEALCISQPTLTQNIQRLESALEVSLLVREGKNLSLTVYGEHLYQHGCVLDRSYRQAMMDLDALKRSRRHTLVLECGHAWSHGVLFSLMQSYMQAYPDVRIAIRNSNSMLGQQHLLKGECDLALGAIPSPKARISSIHYLPIFSTRFMLFCAPEHPLTGALRIGTAQLNEYNWIVLKHEYEEGGTDDPLLCTIAPERVRFEVYSVSTAITLAKQNCCLLALPLQLKQEAQGRGLVALDITEAFTTFQTGIMYIDDVLKYPHKKAFIDTLISSQDRF</sequence>